<dbReference type="OrthoDB" id="8951704at2"/>
<evidence type="ECO:0000313" key="13">
    <source>
        <dbReference type="Proteomes" id="UP000184608"/>
    </source>
</evidence>
<feature type="domain" description="Thiolase N-terminal" evidence="10">
    <location>
        <begin position="14"/>
        <end position="287"/>
    </location>
</feature>
<organism evidence="12 13">
    <name type="scientific">Vibrio aerogenes CECT 7868</name>
    <dbReference type="NCBI Taxonomy" id="1216006"/>
    <lineage>
        <taxon>Bacteria</taxon>
        <taxon>Pseudomonadati</taxon>
        <taxon>Pseudomonadota</taxon>
        <taxon>Gammaproteobacteria</taxon>
        <taxon>Vibrionales</taxon>
        <taxon>Vibrionaceae</taxon>
        <taxon>Vibrio</taxon>
    </lineage>
</organism>
<dbReference type="PIRSF" id="PIRSF000429">
    <property type="entry name" value="Ac-CoA_Ac_transf"/>
    <property type="match status" value="1"/>
</dbReference>
<keyword evidence="2" id="KW-0963">Cytoplasm</keyword>
<evidence type="ECO:0000256" key="3">
    <source>
        <dbReference type="ARBA" id="ARBA00022679"/>
    </source>
</evidence>
<evidence type="ECO:0000256" key="1">
    <source>
        <dbReference type="ARBA" id="ARBA00010982"/>
    </source>
</evidence>
<dbReference type="NCBIfam" id="NF006516">
    <property type="entry name" value="PRK08963.1"/>
    <property type="match status" value="1"/>
</dbReference>
<keyword evidence="6" id="KW-0443">Lipid metabolism</keyword>
<dbReference type="InterPro" id="IPR016039">
    <property type="entry name" value="Thiolase-like"/>
</dbReference>
<feature type="domain" description="Thiolase C-terminal" evidence="11">
    <location>
        <begin position="295"/>
        <end position="432"/>
    </location>
</feature>
<sequence>MSAQLFRTYAGDRIAIVSGIRTPFAKQCSELRELMALELGTLVVNELLMRTKIDRRLIDLVVFGQVIQMPQAPNIAREIVLNAGLNPETDAYSLTRACTTSMQTLICAAQEIACGHHEIAIAGGADSSSILPVGLSRRLADALVRSARQKKLADKLKAFRCIRPRDLLPVPPPVAEFSTGLSMGQTAEQMAKTFQISREIQDDFAWESHQRAAKAWQLELLSNEVMTVYPKPYHTSLAHDNPVRGKTPRSSYGELKPVFDRDFGTVTAANSSVLTDGAAAMLVMREQRARELELPVLGYLRAFAGSAIPVHKNMLMGPAHAVPVVLQRAGLSLSDIDLVDIHEAFAAQVLANLKALDCHQFAKELGLPSPAGEVAPSKLNVLGGSIAYGHPFAATGARMITQQLHELRRRGGEFGLVTACAAGGLGSAIVLEAADE</sequence>
<evidence type="ECO:0000256" key="9">
    <source>
        <dbReference type="RuleBase" id="RU003557"/>
    </source>
</evidence>
<accession>A0A1M5Z8Y9</accession>
<dbReference type="Proteomes" id="UP000184608">
    <property type="component" value="Unassembled WGS sequence"/>
</dbReference>
<dbReference type="GO" id="GO:0016042">
    <property type="term" value="P:lipid catabolic process"/>
    <property type="evidence" value="ECO:0007669"/>
    <property type="project" value="UniProtKB-KW"/>
</dbReference>
<evidence type="ECO:0000256" key="5">
    <source>
        <dbReference type="ARBA" id="ARBA00022963"/>
    </source>
</evidence>
<dbReference type="PROSITE" id="PS00099">
    <property type="entry name" value="THIOLASE_3"/>
    <property type="match status" value="1"/>
</dbReference>
<dbReference type="AlphaFoldDB" id="A0A1M5Z8Y9"/>
<dbReference type="SUPFAM" id="SSF53901">
    <property type="entry name" value="Thiolase-like"/>
    <property type="match status" value="2"/>
</dbReference>
<evidence type="ECO:0000259" key="11">
    <source>
        <dbReference type="Pfam" id="PF02803"/>
    </source>
</evidence>
<dbReference type="RefSeq" id="WP_073604113.1">
    <property type="nucleotide sequence ID" value="NZ_FQXZ01000024.1"/>
</dbReference>
<dbReference type="GO" id="GO:0005829">
    <property type="term" value="C:cytosol"/>
    <property type="evidence" value="ECO:0007669"/>
    <property type="project" value="TreeGrafter"/>
</dbReference>
<dbReference type="EMBL" id="FQXZ01000024">
    <property type="protein sequence ID" value="SHI20700.1"/>
    <property type="molecule type" value="Genomic_DNA"/>
</dbReference>
<keyword evidence="13" id="KW-1185">Reference proteome</keyword>
<dbReference type="InterPro" id="IPR002155">
    <property type="entry name" value="Thiolase"/>
</dbReference>
<proteinExistence type="inferred from homology"/>
<dbReference type="GO" id="GO:0006631">
    <property type="term" value="P:fatty acid metabolic process"/>
    <property type="evidence" value="ECO:0007669"/>
    <property type="project" value="UniProtKB-KW"/>
</dbReference>
<dbReference type="InterPro" id="IPR020616">
    <property type="entry name" value="Thiolase_N"/>
</dbReference>
<dbReference type="Pfam" id="PF00108">
    <property type="entry name" value="Thiolase_N"/>
    <property type="match status" value="1"/>
</dbReference>
<dbReference type="InterPro" id="IPR020617">
    <property type="entry name" value="Thiolase_C"/>
</dbReference>
<evidence type="ECO:0000256" key="8">
    <source>
        <dbReference type="PIRSR" id="PIRSR000429-1"/>
    </source>
</evidence>
<evidence type="ECO:0000256" key="2">
    <source>
        <dbReference type="ARBA" id="ARBA00022490"/>
    </source>
</evidence>
<gene>
    <name evidence="12" type="primary">fadI</name>
    <name evidence="12" type="ORF">VA7868_02448</name>
</gene>
<keyword evidence="7 9" id="KW-0012">Acyltransferase</keyword>
<dbReference type="InterPro" id="IPR020610">
    <property type="entry name" value="Thiolase_AS"/>
</dbReference>
<dbReference type="FunFam" id="3.40.47.10:FF:000011">
    <property type="entry name" value="3-ketoacyl-CoA thiolase"/>
    <property type="match status" value="1"/>
</dbReference>
<name>A0A1M5Z8Y9_9VIBR</name>
<protein>
    <submittedName>
        <fullName evidence="12">3-ketoacyl-CoA thiolase</fullName>
        <ecNumber evidence="12">2.3.1.16</ecNumber>
    </submittedName>
</protein>
<dbReference type="Pfam" id="PF02803">
    <property type="entry name" value="Thiolase_C"/>
    <property type="match status" value="1"/>
</dbReference>
<evidence type="ECO:0000313" key="12">
    <source>
        <dbReference type="EMBL" id="SHI20700.1"/>
    </source>
</evidence>
<keyword evidence="4" id="KW-0276">Fatty acid metabolism</keyword>
<dbReference type="PANTHER" id="PTHR18919">
    <property type="entry name" value="ACETYL-COA C-ACYLTRANSFERASE"/>
    <property type="match status" value="1"/>
</dbReference>
<dbReference type="InterPro" id="IPR020613">
    <property type="entry name" value="Thiolase_CS"/>
</dbReference>
<dbReference type="STRING" id="1216006.VA7868_02448"/>
<dbReference type="NCBIfam" id="TIGR01930">
    <property type="entry name" value="AcCoA-C-Actrans"/>
    <property type="match status" value="1"/>
</dbReference>
<evidence type="ECO:0000259" key="10">
    <source>
        <dbReference type="Pfam" id="PF00108"/>
    </source>
</evidence>
<feature type="active site" description="Acyl-thioester intermediate" evidence="8">
    <location>
        <position position="98"/>
    </location>
</feature>
<reference evidence="12 13" key="1">
    <citation type="submission" date="2016-11" db="EMBL/GenBank/DDBJ databases">
        <authorList>
            <person name="Jaros S."/>
            <person name="Januszkiewicz K."/>
            <person name="Wedrychowicz H."/>
        </authorList>
    </citation>
    <scope>NUCLEOTIDE SEQUENCE [LARGE SCALE GENOMIC DNA]</scope>
    <source>
        <strain evidence="12 13">CECT 7868</strain>
    </source>
</reference>
<dbReference type="Gene3D" id="3.40.47.10">
    <property type="match status" value="1"/>
</dbReference>
<dbReference type="CDD" id="cd00751">
    <property type="entry name" value="thiolase"/>
    <property type="match status" value="1"/>
</dbReference>
<dbReference type="EC" id="2.3.1.16" evidence="12"/>
<evidence type="ECO:0000256" key="6">
    <source>
        <dbReference type="ARBA" id="ARBA00023098"/>
    </source>
</evidence>
<dbReference type="PANTHER" id="PTHR18919:SF107">
    <property type="entry name" value="ACETYL-COA ACETYLTRANSFERASE, CYTOSOLIC"/>
    <property type="match status" value="1"/>
</dbReference>
<dbReference type="PROSITE" id="PS00737">
    <property type="entry name" value="THIOLASE_2"/>
    <property type="match status" value="1"/>
</dbReference>
<feature type="active site" description="Proton acceptor" evidence="8">
    <location>
        <position position="390"/>
    </location>
</feature>
<evidence type="ECO:0000256" key="4">
    <source>
        <dbReference type="ARBA" id="ARBA00022832"/>
    </source>
</evidence>
<keyword evidence="3 9" id="KW-0808">Transferase</keyword>
<comment type="similarity">
    <text evidence="1 9">Belongs to the thiolase-like superfamily. Thiolase family.</text>
</comment>
<feature type="active site" description="Proton acceptor" evidence="8">
    <location>
        <position position="420"/>
    </location>
</feature>
<keyword evidence="5" id="KW-0442">Lipid degradation</keyword>
<dbReference type="GO" id="GO:0003988">
    <property type="term" value="F:acetyl-CoA C-acyltransferase activity"/>
    <property type="evidence" value="ECO:0007669"/>
    <property type="project" value="UniProtKB-EC"/>
</dbReference>
<evidence type="ECO:0000256" key="7">
    <source>
        <dbReference type="ARBA" id="ARBA00023315"/>
    </source>
</evidence>